<dbReference type="PROSITE" id="PS51348">
    <property type="entry name" value="GLYCOSYL_HYDROL_F22_2"/>
    <property type="match status" value="1"/>
</dbReference>
<dbReference type="GO" id="GO:0003796">
    <property type="term" value="F:lysozyme activity"/>
    <property type="evidence" value="ECO:0007669"/>
    <property type="project" value="UniProtKB-EC"/>
</dbReference>
<accession>A0A2K8JLF7</accession>
<keyword evidence="3" id="KW-0929">Antimicrobial</keyword>
<dbReference type="InterPro" id="IPR019799">
    <property type="entry name" value="Glyco_hydro_22_CS"/>
</dbReference>
<dbReference type="PRINTS" id="PR00135">
    <property type="entry name" value="LYZLACT"/>
</dbReference>
<keyword evidence="3" id="KW-0081">Bacteriolytic enzyme</keyword>
<dbReference type="AlphaFoldDB" id="A0A2K8JLF7"/>
<dbReference type="Gene3D" id="1.10.530.10">
    <property type="match status" value="1"/>
</dbReference>
<name>A0A2K8JLF7_9HEMI</name>
<dbReference type="SUPFAM" id="SSF53955">
    <property type="entry name" value="Lysozyme-like"/>
    <property type="match status" value="1"/>
</dbReference>
<evidence type="ECO:0000313" key="9">
    <source>
        <dbReference type="EMBL" id="ATU82502.1"/>
    </source>
</evidence>
<evidence type="ECO:0000256" key="2">
    <source>
        <dbReference type="ARBA" id="ARBA00012732"/>
    </source>
</evidence>
<evidence type="ECO:0000256" key="5">
    <source>
        <dbReference type="ARBA" id="ARBA00023295"/>
    </source>
</evidence>
<protein>
    <recommendedName>
        <fullName evidence="2">lysozyme</fullName>
        <ecNumber evidence="2">3.2.1.17</ecNumber>
    </recommendedName>
</protein>
<dbReference type="Pfam" id="PF00062">
    <property type="entry name" value="Lys"/>
    <property type="match status" value="1"/>
</dbReference>
<evidence type="ECO:0000259" key="8">
    <source>
        <dbReference type="PROSITE" id="PS00128"/>
    </source>
</evidence>
<dbReference type="SMART" id="SM00263">
    <property type="entry name" value="LYZ1"/>
    <property type="match status" value="1"/>
</dbReference>
<keyword evidence="7" id="KW-0732">Signal</keyword>
<evidence type="ECO:0000256" key="1">
    <source>
        <dbReference type="ARBA" id="ARBA00000632"/>
    </source>
</evidence>
<dbReference type="GO" id="GO:0031640">
    <property type="term" value="P:killing of cells of another organism"/>
    <property type="evidence" value="ECO:0007669"/>
    <property type="project" value="UniProtKB-KW"/>
</dbReference>
<proteinExistence type="evidence at transcript level"/>
<evidence type="ECO:0000256" key="7">
    <source>
        <dbReference type="SAM" id="SignalP"/>
    </source>
</evidence>
<evidence type="ECO:0000256" key="3">
    <source>
        <dbReference type="ARBA" id="ARBA00022638"/>
    </source>
</evidence>
<dbReference type="CDD" id="cd16899">
    <property type="entry name" value="LYZ_C_invert"/>
    <property type="match status" value="1"/>
</dbReference>
<evidence type="ECO:0000256" key="4">
    <source>
        <dbReference type="ARBA" id="ARBA00023157"/>
    </source>
</evidence>
<dbReference type="InterPro" id="IPR001916">
    <property type="entry name" value="Glyco_hydro_22"/>
</dbReference>
<dbReference type="EMBL" id="MF683361">
    <property type="protein sequence ID" value="ATU82502.1"/>
    <property type="molecule type" value="mRNA"/>
</dbReference>
<sequence length="133" mass="14473">MKVTIIAAVVFALTGTTSAEVYGKCKLAKKMMDVGVPQAQVPDWVCLGKAVSGMETSKVTGGNYGIFQIPSDSWCMKGKAGNKCNVKCEDLVTKDISLSINCAQSIFKENGFQFWRGWVQSCKDKPLPDLHDC</sequence>
<evidence type="ECO:0000256" key="6">
    <source>
        <dbReference type="RuleBase" id="RU004440"/>
    </source>
</evidence>
<feature type="chain" id="PRO_5018315836" description="lysozyme" evidence="7">
    <location>
        <begin position="20"/>
        <end position="133"/>
    </location>
</feature>
<dbReference type="GO" id="GO:0042742">
    <property type="term" value="P:defense response to bacterium"/>
    <property type="evidence" value="ECO:0007669"/>
    <property type="project" value="UniProtKB-KW"/>
</dbReference>
<comment type="catalytic activity">
    <reaction evidence="1">
        <text>Hydrolysis of (1-&gt;4)-beta-linkages between N-acetylmuramic acid and N-acetyl-D-glucosamine residues in a peptidoglycan and between N-acetyl-D-glucosamine residues in chitodextrins.</text>
        <dbReference type="EC" id="3.2.1.17"/>
    </reaction>
</comment>
<dbReference type="PROSITE" id="PS00128">
    <property type="entry name" value="GLYCOSYL_HYDROL_F22_1"/>
    <property type="match status" value="1"/>
</dbReference>
<dbReference type="EC" id="3.2.1.17" evidence="2"/>
<feature type="domain" description="Glycosyl hydrolases family 22 (GH22)" evidence="8">
    <location>
        <begin position="84"/>
        <end position="102"/>
    </location>
</feature>
<organism evidence="9">
    <name type="scientific">Lethocerus distinctifemur</name>
    <dbReference type="NCBI Taxonomy" id="280095"/>
    <lineage>
        <taxon>Eukaryota</taxon>
        <taxon>Metazoa</taxon>
        <taxon>Ecdysozoa</taxon>
        <taxon>Arthropoda</taxon>
        <taxon>Hexapoda</taxon>
        <taxon>Insecta</taxon>
        <taxon>Pterygota</taxon>
        <taxon>Neoptera</taxon>
        <taxon>Paraneoptera</taxon>
        <taxon>Hemiptera</taxon>
        <taxon>Heteroptera</taxon>
        <taxon>Panheteroptera</taxon>
        <taxon>Nepomorpha</taxon>
        <taxon>Belostomatidae</taxon>
        <taxon>Lethocerinae</taxon>
        <taxon>Lethocerus</taxon>
    </lineage>
</organism>
<keyword evidence="5" id="KW-0378">Hydrolase</keyword>
<keyword evidence="4" id="KW-1015">Disulfide bond</keyword>
<dbReference type="PANTHER" id="PTHR11407:SF63">
    <property type="entry name" value="LYSOZYME C"/>
    <property type="match status" value="1"/>
</dbReference>
<reference evidence="9" key="1">
    <citation type="journal article" date="2018" name="Cell. Mol. Life Sci.">
        <title>Giant fish-killing water bug reveals ancient and dynamic venom evolution in Heteroptera.</title>
        <authorList>
            <person name="Walker A.A."/>
            <person name="Hernandez-Vargas M.J."/>
            <person name="Corzo G."/>
            <person name="Fry B.G."/>
            <person name="King G.F."/>
        </authorList>
    </citation>
    <scope>NUCLEOTIDE SEQUENCE</scope>
</reference>
<dbReference type="PANTHER" id="PTHR11407">
    <property type="entry name" value="LYSOZYME C"/>
    <property type="match status" value="1"/>
</dbReference>
<comment type="similarity">
    <text evidence="6">Belongs to the glycosyl hydrolase 22 family.</text>
</comment>
<feature type="signal peptide" evidence="7">
    <location>
        <begin position="1"/>
        <end position="19"/>
    </location>
</feature>
<dbReference type="InterPro" id="IPR023346">
    <property type="entry name" value="Lysozyme-like_dom_sf"/>
</dbReference>
<keyword evidence="5" id="KW-0326">Glycosidase</keyword>